<dbReference type="EMBL" id="QAAD01000043">
    <property type="protein sequence ID" value="PTN01717.1"/>
    <property type="molecule type" value="Genomic_DNA"/>
</dbReference>
<evidence type="ECO:0000256" key="4">
    <source>
        <dbReference type="ARBA" id="ARBA00022801"/>
    </source>
</evidence>
<dbReference type="GO" id="GO:0004553">
    <property type="term" value="F:hydrolase activity, hydrolyzing O-glycosyl compounds"/>
    <property type="evidence" value="ECO:0007669"/>
    <property type="project" value="InterPro"/>
</dbReference>
<keyword evidence="2" id="KW-0624">Polysaccharide degradation</keyword>
<dbReference type="OrthoDB" id="9803461at2"/>
<dbReference type="SUPFAM" id="SSF75005">
    <property type="entry name" value="Arabinanase/levansucrase/invertase"/>
    <property type="match status" value="1"/>
</dbReference>
<gene>
    <name evidence="10" type="ORF">C8N47_1433</name>
</gene>
<dbReference type="PANTHER" id="PTHR43772">
    <property type="entry name" value="ENDO-1,4-BETA-XYLANASE"/>
    <property type="match status" value="1"/>
</dbReference>
<dbReference type="InterPro" id="IPR052176">
    <property type="entry name" value="Glycosyl_Hydrlase_43_Enz"/>
</dbReference>
<keyword evidence="11" id="KW-1185">Reference proteome</keyword>
<dbReference type="GO" id="GO:0045493">
    <property type="term" value="P:xylan catabolic process"/>
    <property type="evidence" value="ECO:0007669"/>
    <property type="project" value="UniProtKB-KW"/>
</dbReference>
<evidence type="ECO:0000256" key="6">
    <source>
        <dbReference type="ARBA" id="ARBA00023295"/>
    </source>
</evidence>
<keyword evidence="5" id="KW-0119">Carbohydrate metabolism</keyword>
<dbReference type="Pfam" id="PF03422">
    <property type="entry name" value="CBM_6"/>
    <property type="match status" value="1"/>
</dbReference>
<dbReference type="AlphaFoldDB" id="A0A2T5BR42"/>
<dbReference type="InterPro" id="IPR006584">
    <property type="entry name" value="Cellulose-bd_IV"/>
</dbReference>
<dbReference type="Proteomes" id="UP000243525">
    <property type="component" value="Unassembled WGS sequence"/>
</dbReference>
<dbReference type="InterPro" id="IPR023296">
    <property type="entry name" value="Glyco_hydro_beta-prop_sf"/>
</dbReference>
<dbReference type="PANTHER" id="PTHR43772:SF2">
    <property type="entry name" value="PUTATIVE (AFU_ORTHOLOGUE AFUA_2G04480)-RELATED"/>
    <property type="match status" value="1"/>
</dbReference>
<accession>A0A2T5BR42</accession>
<dbReference type="Gene3D" id="2.115.10.20">
    <property type="entry name" value="Glycosyl hydrolase domain, family 43"/>
    <property type="match status" value="1"/>
</dbReference>
<dbReference type="GO" id="GO:0030246">
    <property type="term" value="F:carbohydrate binding"/>
    <property type="evidence" value="ECO:0007669"/>
    <property type="project" value="InterPro"/>
</dbReference>
<dbReference type="CDD" id="cd04084">
    <property type="entry name" value="CBM6_xylanase-like"/>
    <property type="match status" value="1"/>
</dbReference>
<evidence type="ECO:0000256" key="1">
    <source>
        <dbReference type="ARBA" id="ARBA00009865"/>
    </source>
</evidence>
<proteinExistence type="inferred from homology"/>
<dbReference type="SUPFAM" id="SSF49785">
    <property type="entry name" value="Galactose-binding domain-like"/>
    <property type="match status" value="1"/>
</dbReference>
<dbReference type="CDD" id="cd08990">
    <property type="entry name" value="GH43_AXH_like"/>
    <property type="match status" value="1"/>
</dbReference>
<sequence>MKTKGELRAKLAGLVVFSGLVIGNVSAQNPIIRNQFSADPSARIFNGKVYVFPSHDIPTPSEKPGRKDWFCMEDYHVFSSENLTDWTDHGVIVSQESVPWVDSASYSMWAPDCIERNGKYYFYFPANTRVVDANGRKGFGIGVAVAENPEGPYLPQSTPIEGVHGIDPNVFIDKDGQAYLYWSMGRIFVAKLKENMLELDSEPMAIANLPEKGLKEGPYLFERSGIYYLTFPHVENTIERLEYATAGNPMGPFTMKGVIMDESPMNCWTVHHSVVNFQGQWYLFYHQNEYSPQFDKNRSICMDSLSFNPDGSICEVIPTRRGVGLTPASSQIQPDRYSAKSEGASIAFLDTANTFAGWKTVLLSEGDWVQYNAVDFGDGKLKALQLRVQSQNKTMLKICLYNPNGKELIRRQIPAESGWQLIDVSGLPVLAGVHNLVICLVGENPVEIDWIQFRP</sequence>
<organism evidence="10 11">
    <name type="scientific">Mangrovibacterium marinum</name>
    <dbReference type="NCBI Taxonomy" id="1639118"/>
    <lineage>
        <taxon>Bacteria</taxon>
        <taxon>Pseudomonadati</taxon>
        <taxon>Bacteroidota</taxon>
        <taxon>Bacteroidia</taxon>
        <taxon>Marinilabiliales</taxon>
        <taxon>Prolixibacteraceae</taxon>
        <taxon>Mangrovibacterium</taxon>
    </lineage>
</organism>
<dbReference type="InterPro" id="IPR008979">
    <property type="entry name" value="Galactose-bd-like_sf"/>
</dbReference>
<evidence type="ECO:0000259" key="9">
    <source>
        <dbReference type="SMART" id="SM00606"/>
    </source>
</evidence>
<evidence type="ECO:0000256" key="3">
    <source>
        <dbReference type="ARBA" id="ARBA00022729"/>
    </source>
</evidence>
<evidence type="ECO:0000256" key="7">
    <source>
        <dbReference type="PIRSR" id="PIRSR606710-2"/>
    </source>
</evidence>
<dbReference type="RefSeq" id="WP_107824049.1">
    <property type="nucleotide sequence ID" value="NZ_OY782574.1"/>
</dbReference>
<evidence type="ECO:0000256" key="2">
    <source>
        <dbReference type="ARBA" id="ARBA00022651"/>
    </source>
</evidence>
<dbReference type="Gene3D" id="2.60.120.260">
    <property type="entry name" value="Galactose-binding domain-like"/>
    <property type="match status" value="1"/>
</dbReference>
<dbReference type="SMART" id="SM00606">
    <property type="entry name" value="CBD_IV"/>
    <property type="match status" value="1"/>
</dbReference>
<evidence type="ECO:0000313" key="11">
    <source>
        <dbReference type="Proteomes" id="UP000243525"/>
    </source>
</evidence>
<dbReference type="Pfam" id="PF04616">
    <property type="entry name" value="Glyco_hydro_43"/>
    <property type="match status" value="1"/>
</dbReference>
<reference evidence="10 11" key="1">
    <citation type="submission" date="2018-04" db="EMBL/GenBank/DDBJ databases">
        <title>Genomic Encyclopedia of Archaeal and Bacterial Type Strains, Phase II (KMG-II): from individual species to whole genera.</title>
        <authorList>
            <person name="Goeker M."/>
        </authorList>
    </citation>
    <scope>NUCLEOTIDE SEQUENCE [LARGE SCALE GENOMIC DNA]</scope>
    <source>
        <strain evidence="10 11">DSM 28823</strain>
    </source>
</reference>
<name>A0A2T5BR42_9BACT</name>
<comment type="caution">
    <text evidence="10">The sequence shown here is derived from an EMBL/GenBank/DDBJ whole genome shotgun (WGS) entry which is preliminary data.</text>
</comment>
<comment type="similarity">
    <text evidence="1 8">Belongs to the glycosyl hydrolase 43 family.</text>
</comment>
<evidence type="ECO:0000256" key="8">
    <source>
        <dbReference type="RuleBase" id="RU361187"/>
    </source>
</evidence>
<evidence type="ECO:0000256" key="5">
    <source>
        <dbReference type="ARBA" id="ARBA00023277"/>
    </source>
</evidence>
<keyword evidence="3" id="KW-0732">Signal</keyword>
<keyword evidence="2" id="KW-0858">Xylan degradation</keyword>
<keyword evidence="4 8" id="KW-0378">Hydrolase</keyword>
<evidence type="ECO:0000313" key="10">
    <source>
        <dbReference type="EMBL" id="PTN01717.1"/>
    </source>
</evidence>
<feature type="site" description="Important for catalytic activity, responsible for pKa modulation of the active site Glu and correct orientation of both the proton donor and substrate" evidence="7">
    <location>
        <position position="167"/>
    </location>
</feature>
<dbReference type="InterPro" id="IPR005084">
    <property type="entry name" value="CBM6"/>
</dbReference>
<keyword evidence="6 8" id="KW-0326">Glycosidase</keyword>
<dbReference type="InterPro" id="IPR006710">
    <property type="entry name" value="Glyco_hydro_43"/>
</dbReference>
<feature type="domain" description="Cellulose binding type IV" evidence="9">
    <location>
        <begin position="325"/>
        <end position="455"/>
    </location>
</feature>
<protein>
    <submittedName>
        <fullName evidence="10">Carbohydrate binding protein with CBM6 domain</fullName>
    </submittedName>
</protein>